<reference evidence="1 2" key="1">
    <citation type="submission" date="2020-03" db="EMBL/GenBank/DDBJ databases">
        <title>Sequencing the genomes of 1000 actinobacteria strains.</title>
        <authorList>
            <person name="Klenk H.-P."/>
        </authorList>
    </citation>
    <scope>NUCLEOTIDE SEQUENCE [LARGE SCALE GENOMIC DNA]</scope>
    <source>
        <strain evidence="1 2">DSM 44556</strain>
    </source>
</reference>
<evidence type="ECO:0000313" key="2">
    <source>
        <dbReference type="Proteomes" id="UP000547444"/>
    </source>
</evidence>
<dbReference type="RefSeq" id="WP_167155872.1">
    <property type="nucleotide sequence ID" value="NZ_JAANOW010000001.1"/>
</dbReference>
<proteinExistence type="predicted"/>
<dbReference type="EMBL" id="JAANOW010000001">
    <property type="protein sequence ID" value="NIH93700.1"/>
    <property type="molecule type" value="Genomic_DNA"/>
</dbReference>
<dbReference type="AlphaFoldDB" id="A0A7X5ZAM9"/>
<name>A0A7X5ZAM9_9MYCO</name>
<comment type="caution">
    <text evidence="1">The sequence shown here is derived from an EMBL/GenBank/DDBJ whole genome shotgun (WGS) entry which is preliminary data.</text>
</comment>
<evidence type="ECO:0000313" key="1">
    <source>
        <dbReference type="EMBL" id="NIH93700.1"/>
    </source>
</evidence>
<gene>
    <name evidence="1" type="ORF">FHU31_000656</name>
</gene>
<protein>
    <submittedName>
        <fullName evidence="1">Uncharacterized protein</fullName>
    </submittedName>
</protein>
<accession>A0A7X5ZAM9</accession>
<dbReference type="Proteomes" id="UP000547444">
    <property type="component" value="Unassembled WGS sequence"/>
</dbReference>
<keyword evidence="2" id="KW-1185">Reference proteome</keyword>
<organism evidence="1 2">
    <name type="scientific">Mycolicibacterium fluoranthenivorans</name>
    <dbReference type="NCBI Taxonomy" id="258505"/>
    <lineage>
        <taxon>Bacteria</taxon>
        <taxon>Bacillati</taxon>
        <taxon>Actinomycetota</taxon>
        <taxon>Actinomycetes</taxon>
        <taxon>Mycobacteriales</taxon>
        <taxon>Mycobacteriaceae</taxon>
        <taxon>Mycolicibacterium</taxon>
    </lineage>
</organism>
<sequence length="165" mass="17678">MKRNRASHVLGIARSKGPLVANRTAWTVLALSAFVLSACSSHRVPDPTEPAQLPARDASSDALGVAQQQAKPILAMVAVQELVRRGLFLPKPLDTTAHDCPAVGCSQSVVTDTLRILSFGTMQQAGNYASPRGLFWSQNLVVAFAPAVPAAERFRYMLAIGTLRQ</sequence>